<dbReference type="Pfam" id="PF04267">
    <property type="entry name" value="SoxD"/>
    <property type="match status" value="1"/>
</dbReference>
<dbReference type="Gene3D" id="3.30.2270.10">
    <property type="entry name" value="Folate-binding superfamily"/>
    <property type="match status" value="1"/>
</dbReference>
<dbReference type="GO" id="GO:0046653">
    <property type="term" value="P:tetrahydrofolate metabolic process"/>
    <property type="evidence" value="ECO:0007669"/>
    <property type="project" value="InterPro"/>
</dbReference>
<name>A0A212R8T8_9PROT</name>
<organism evidence="2 3">
    <name type="scientific">Arboricoccus pini</name>
    <dbReference type="NCBI Taxonomy" id="1963835"/>
    <lineage>
        <taxon>Bacteria</taxon>
        <taxon>Pseudomonadati</taxon>
        <taxon>Pseudomonadota</taxon>
        <taxon>Alphaproteobacteria</taxon>
        <taxon>Geminicoccales</taxon>
        <taxon>Geminicoccaceae</taxon>
        <taxon>Arboricoccus</taxon>
    </lineage>
</organism>
<accession>A0A212R8T8</accession>
<dbReference type="NCBIfam" id="TIGR01374">
    <property type="entry name" value="soxD"/>
    <property type="match status" value="1"/>
</dbReference>
<dbReference type="InterPro" id="IPR038561">
    <property type="entry name" value="SoxD_sf"/>
</dbReference>
<proteinExistence type="predicted"/>
<sequence>MLLITCPWCGPRDEIEFTCGGEAHRARPQDPAATDDAAFADFLFMRTNPKGLQRERWCHSQGCRRWFNLERSTITHEITRIYKMGEQPEASADATSPARQGGQP</sequence>
<keyword evidence="3" id="KW-1185">Reference proteome</keyword>
<dbReference type="EMBL" id="FYEH01000006">
    <property type="protein sequence ID" value="SNB68644.1"/>
    <property type="molecule type" value="Genomic_DNA"/>
</dbReference>
<dbReference type="RefSeq" id="WP_088561512.1">
    <property type="nucleotide sequence ID" value="NZ_FYEH01000006.1"/>
</dbReference>
<dbReference type="OrthoDB" id="7159274at2"/>
<protein>
    <submittedName>
        <fullName evidence="2">Sarcosine oxidase subunit delta</fullName>
    </submittedName>
</protein>
<evidence type="ECO:0000313" key="2">
    <source>
        <dbReference type="EMBL" id="SNB68644.1"/>
    </source>
</evidence>
<gene>
    <name evidence="2" type="ORF">SAMN07250955_106222</name>
</gene>
<dbReference type="AlphaFoldDB" id="A0A212R8T8"/>
<reference evidence="2 3" key="1">
    <citation type="submission" date="2017-06" db="EMBL/GenBank/DDBJ databases">
        <authorList>
            <person name="Kim H.J."/>
            <person name="Triplett B.A."/>
        </authorList>
    </citation>
    <scope>NUCLEOTIDE SEQUENCE [LARGE SCALE GENOMIC DNA]</scope>
    <source>
        <strain evidence="2 3">B29T1</strain>
    </source>
</reference>
<feature type="region of interest" description="Disordered" evidence="1">
    <location>
        <begin position="84"/>
        <end position="104"/>
    </location>
</feature>
<dbReference type="InterPro" id="IPR006279">
    <property type="entry name" value="SoxD"/>
</dbReference>
<evidence type="ECO:0000313" key="3">
    <source>
        <dbReference type="Proteomes" id="UP000197065"/>
    </source>
</evidence>
<dbReference type="Proteomes" id="UP000197065">
    <property type="component" value="Unassembled WGS sequence"/>
</dbReference>
<evidence type="ECO:0000256" key="1">
    <source>
        <dbReference type="SAM" id="MobiDB-lite"/>
    </source>
</evidence>
<dbReference type="GO" id="GO:0008115">
    <property type="term" value="F:sarcosine oxidase activity"/>
    <property type="evidence" value="ECO:0007669"/>
    <property type="project" value="InterPro"/>
</dbReference>